<reference evidence="3" key="1">
    <citation type="journal article" date="2023" name="Commun. Biol.">
        <title>Genome analysis of Parmales, the sister group of diatoms, reveals the evolutionary specialization of diatoms from phago-mixotrophs to photoautotrophs.</title>
        <authorList>
            <person name="Ban H."/>
            <person name="Sato S."/>
            <person name="Yoshikawa S."/>
            <person name="Yamada K."/>
            <person name="Nakamura Y."/>
            <person name="Ichinomiya M."/>
            <person name="Sato N."/>
            <person name="Blanc-Mathieu R."/>
            <person name="Endo H."/>
            <person name="Kuwata A."/>
            <person name="Ogata H."/>
        </authorList>
    </citation>
    <scope>NUCLEOTIDE SEQUENCE [LARGE SCALE GENOMIC DNA]</scope>
</reference>
<dbReference type="OrthoDB" id="10372507at2759"/>
<dbReference type="AlphaFoldDB" id="A0A9W7L887"/>
<evidence type="ECO:0000313" key="3">
    <source>
        <dbReference type="Proteomes" id="UP001165065"/>
    </source>
</evidence>
<keyword evidence="3" id="KW-1185">Reference proteome</keyword>
<evidence type="ECO:0000313" key="2">
    <source>
        <dbReference type="EMBL" id="GMI37223.1"/>
    </source>
</evidence>
<dbReference type="Proteomes" id="UP001165065">
    <property type="component" value="Unassembled WGS sequence"/>
</dbReference>
<accession>A0A9W7L887</accession>
<feature type="region of interest" description="Disordered" evidence="1">
    <location>
        <begin position="1"/>
        <end position="27"/>
    </location>
</feature>
<feature type="compositionally biased region" description="Low complexity" evidence="1">
    <location>
        <begin position="75"/>
        <end position="84"/>
    </location>
</feature>
<protein>
    <submittedName>
        <fullName evidence="2">Uncharacterized protein</fullName>
    </submittedName>
</protein>
<name>A0A9W7L887_9STRA</name>
<organism evidence="2 3">
    <name type="scientific">Triparma columacea</name>
    <dbReference type="NCBI Taxonomy" id="722753"/>
    <lineage>
        <taxon>Eukaryota</taxon>
        <taxon>Sar</taxon>
        <taxon>Stramenopiles</taxon>
        <taxon>Ochrophyta</taxon>
        <taxon>Bolidophyceae</taxon>
        <taxon>Parmales</taxon>
        <taxon>Triparmaceae</taxon>
        <taxon>Triparma</taxon>
    </lineage>
</organism>
<gene>
    <name evidence="2" type="ORF">TrCOL_g10035</name>
</gene>
<sequence length="303" mass="34171">MTLSPRSSRSYATPRTDNTALYPETSGLSTSFSDRLSKYISDCDVHDAASTTSSVYPQDPLNLPEQLFTPSKADSFPSSSTSIPPFRSSSFNLLRRSVKNTRRNSEFSSRRTLQTSVANVDGAGVTTSTQISDHFRRLRQVDLFKVDNAVKNVNFLRDDCLDSALPSAGLGRDIEGINRQFEILVSQEATRGDASIQQNGPLVMAELERVRMLNRSLRERNAVVEAKMEYNRNLYQLHCRRIKDEVVKDLLVMFKLMYTEDGRVTWAKRDSTNGAVFTTDNIIKVMNEMMKALDVLEKVVKSM</sequence>
<dbReference type="EMBL" id="BRYA01000072">
    <property type="protein sequence ID" value="GMI37223.1"/>
    <property type="molecule type" value="Genomic_DNA"/>
</dbReference>
<feature type="compositionally biased region" description="Polar residues" evidence="1">
    <location>
        <begin position="1"/>
        <end position="19"/>
    </location>
</feature>
<feature type="region of interest" description="Disordered" evidence="1">
    <location>
        <begin position="51"/>
        <end position="84"/>
    </location>
</feature>
<comment type="caution">
    <text evidence="2">The sequence shown here is derived from an EMBL/GenBank/DDBJ whole genome shotgun (WGS) entry which is preliminary data.</text>
</comment>
<evidence type="ECO:0000256" key="1">
    <source>
        <dbReference type="SAM" id="MobiDB-lite"/>
    </source>
</evidence>
<proteinExistence type="predicted"/>